<proteinExistence type="predicted"/>
<protein>
    <submittedName>
        <fullName evidence="1">Uncharacterized protein</fullName>
    </submittedName>
</protein>
<evidence type="ECO:0000313" key="1">
    <source>
        <dbReference type="EMBL" id="DAE09472.1"/>
    </source>
</evidence>
<reference evidence="1" key="1">
    <citation type="journal article" date="2021" name="Proc. Natl. Acad. Sci. U.S.A.">
        <title>A Catalog of Tens of Thousands of Viruses from Human Metagenomes Reveals Hidden Associations with Chronic Diseases.</title>
        <authorList>
            <person name="Tisza M.J."/>
            <person name="Buck C.B."/>
        </authorList>
    </citation>
    <scope>NUCLEOTIDE SEQUENCE</scope>
    <source>
        <strain evidence="1">Ct96x5</strain>
    </source>
</reference>
<accession>A0A8S5PRR2</accession>
<name>A0A8S5PRR2_9CAUD</name>
<organism evidence="1">
    <name type="scientific">Siphoviridae sp. ct96x5</name>
    <dbReference type="NCBI Taxonomy" id="2825367"/>
    <lineage>
        <taxon>Viruses</taxon>
        <taxon>Duplodnaviria</taxon>
        <taxon>Heunggongvirae</taxon>
        <taxon>Uroviricota</taxon>
        <taxon>Caudoviricetes</taxon>
    </lineage>
</organism>
<dbReference type="EMBL" id="BK015488">
    <property type="protein sequence ID" value="DAE09472.1"/>
    <property type="molecule type" value="Genomic_DNA"/>
</dbReference>
<sequence>MTDRDKLVRSFRFTPVCGSVLYRCICILP</sequence>